<dbReference type="InterPro" id="IPR011009">
    <property type="entry name" value="Kinase-like_dom_sf"/>
</dbReference>
<gene>
    <name evidence="2" type="ORF">L2A60_18910</name>
</gene>
<name>A0ABS9E1D5_9PROT</name>
<dbReference type="RefSeq" id="WP_235706041.1">
    <property type="nucleotide sequence ID" value="NZ_JAKGBZ010000074.1"/>
</dbReference>
<dbReference type="Gene3D" id="3.30.200.20">
    <property type="entry name" value="Phosphorylase Kinase, domain 1"/>
    <property type="match status" value="1"/>
</dbReference>
<dbReference type="InterPro" id="IPR041726">
    <property type="entry name" value="ACAD10_11_N"/>
</dbReference>
<protein>
    <submittedName>
        <fullName evidence="2">Phosphotransferase</fullName>
    </submittedName>
</protein>
<comment type="caution">
    <text evidence="2">The sequence shown here is derived from an EMBL/GenBank/DDBJ whole genome shotgun (WGS) entry which is preliminary data.</text>
</comment>
<evidence type="ECO:0000313" key="2">
    <source>
        <dbReference type="EMBL" id="MCF3948729.1"/>
    </source>
</evidence>
<dbReference type="InterPro" id="IPR002575">
    <property type="entry name" value="Aminoglycoside_PTrfase"/>
</dbReference>
<dbReference type="PANTHER" id="PTHR47829">
    <property type="entry name" value="HYDROLASE, PUTATIVE (AFU_ORTHOLOGUE AFUA_1G12880)-RELATED"/>
    <property type="match status" value="1"/>
</dbReference>
<dbReference type="SUPFAM" id="SSF56112">
    <property type="entry name" value="Protein kinase-like (PK-like)"/>
    <property type="match status" value="1"/>
</dbReference>
<dbReference type="Gene3D" id="3.90.1200.10">
    <property type="match status" value="1"/>
</dbReference>
<dbReference type="PANTHER" id="PTHR47829:SF1">
    <property type="entry name" value="HAD FAMILY PHOSPHATASE"/>
    <property type="match status" value="1"/>
</dbReference>
<dbReference type="Pfam" id="PF01636">
    <property type="entry name" value="APH"/>
    <property type="match status" value="1"/>
</dbReference>
<evidence type="ECO:0000259" key="1">
    <source>
        <dbReference type="Pfam" id="PF01636"/>
    </source>
</evidence>
<organism evidence="2 3">
    <name type="scientific">Acidiphilium iwatense</name>
    <dbReference type="NCBI Taxonomy" id="768198"/>
    <lineage>
        <taxon>Bacteria</taxon>
        <taxon>Pseudomonadati</taxon>
        <taxon>Pseudomonadota</taxon>
        <taxon>Alphaproteobacteria</taxon>
        <taxon>Acetobacterales</taxon>
        <taxon>Acidocellaceae</taxon>
        <taxon>Acidiphilium</taxon>
    </lineage>
</organism>
<sequence>MSDATAPKLIEVLPQHRVDETVLFDYLADHVEGFVFPARLRQFQGGQSNPTFLIETDARRYVLRKKPPGKLLPSAHQIDREYRIQSALAGTDVPVAPMLHFCADPAIIGTEFYMMAHVEGLVFHDVMMPGVTPADRGAIQRDLIETIAGLHRVDYAAVGLGDYGRPDHYVARQIERWTKQYEASRTEDLPAMTNLIAWLRGNIPERDESAIVHGDFRLGNMVIDPSAPRILAVLDWELSTLGHPLADLAYCCMSYHLPPGSGPAMAGYQGIDVAELGLMTEQKALDLYCARTGRSGIENWRFFMGFSLFRSAAIVEGVYARALAGNAADQRAHRMHAVCIQVAKTGWDLVRGD</sequence>
<proteinExistence type="predicted"/>
<dbReference type="InterPro" id="IPR052898">
    <property type="entry name" value="ACAD10-like"/>
</dbReference>
<dbReference type="Proteomes" id="UP001521209">
    <property type="component" value="Unassembled WGS sequence"/>
</dbReference>
<dbReference type="EMBL" id="JAKGBZ010000074">
    <property type="protein sequence ID" value="MCF3948729.1"/>
    <property type="molecule type" value="Genomic_DNA"/>
</dbReference>
<accession>A0ABS9E1D5</accession>
<dbReference type="CDD" id="cd05154">
    <property type="entry name" value="ACAD10_11_N-like"/>
    <property type="match status" value="1"/>
</dbReference>
<keyword evidence="3" id="KW-1185">Reference proteome</keyword>
<reference evidence="2 3" key="1">
    <citation type="submission" date="2022-01" db="EMBL/GenBank/DDBJ databases">
        <authorList>
            <person name="Won M."/>
            <person name="Kim S.-J."/>
            <person name="Kwon S.-W."/>
        </authorList>
    </citation>
    <scope>NUCLEOTIDE SEQUENCE [LARGE SCALE GENOMIC DNA]</scope>
    <source>
        <strain evidence="2 3">KCTC 23505</strain>
    </source>
</reference>
<evidence type="ECO:0000313" key="3">
    <source>
        <dbReference type="Proteomes" id="UP001521209"/>
    </source>
</evidence>
<feature type="domain" description="Aminoglycoside phosphotransferase" evidence="1">
    <location>
        <begin position="40"/>
        <end position="261"/>
    </location>
</feature>